<evidence type="ECO:0000313" key="3">
    <source>
        <dbReference type="Proteomes" id="UP001253848"/>
    </source>
</evidence>
<sequence>MTTFMINRACCENGTGDDNQSKDCLDKWKIELVQVCNQYNEMVAETNSYHDAYINSFNWEAKLKKWLDLVESTDLKAGDVVTTLQFFIDQISILCENSQCTVEALEKITCLIKRIFDSFFTYEENQPGLKDRITAFKKEVECSNASDEDKADVIKCIEAYEAKIILVCELQNALLKKLLETLKYAVQLDHFFCDEDSGLKKKILAIIEDFEEGLPEEEQCSSGDHRDDETIESSEFPCNPNKVKPKPKFRIGEENTYYVELEDAYDAAIEKTKSLKQKWMEYKKKSDKKLSHKTSLTEAIRAAEAAESGK</sequence>
<keyword evidence="3" id="KW-1185">Reference proteome</keyword>
<evidence type="ECO:0000313" key="2">
    <source>
        <dbReference type="EMBL" id="MDT0687000.1"/>
    </source>
</evidence>
<comment type="caution">
    <text evidence="2">The sequence shown here is derived from an EMBL/GenBank/DDBJ whole genome shotgun (WGS) entry which is preliminary data.</text>
</comment>
<protein>
    <submittedName>
        <fullName evidence="2">Uncharacterized protein</fullName>
    </submittedName>
</protein>
<proteinExistence type="predicted"/>
<reference evidence="2 3" key="1">
    <citation type="submission" date="2023-09" db="EMBL/GenBank/DDBJ databases">
        <authorList>
            <person name="Rey-Velasco X."/>
        </authorList>
    </citation>
    <scope>NUCLEOTIDE SEQUENCE [LARGE SCALE GENOMIC DNA]</scope>
    <source>
        <strain evidence="2 3">F225</strain>
    </source>
</reference>
<evidence type="ECO:0000256" key="1">
    <source>
        <dbReference type="SAM" id="MobiDB-lite"/>
    </source>
</evidence>
<gene>
    <name evidence="2" type="ORF">RM541_11550</name>
</gene>
<dbReference type="RefSeq" id="WP_311500305.1">
    <property type="nucleotide sequence ID" value="NZ_JAVRHN010000008.1"/>
</dbReference>
<feature type="region of interest" description="Disordered" evidence="1">
    <location>
        <begin position="214"/>
        <end position="239"/>
    </location>
</feature>
<dbReference type="Proteomes" id="UP001253848">
    <property type="component" value="Unassembled WGS sequence"/>
</dbReference>
<accession>A0ABU3DTF5</accession>
<organism evidence="2 3">
    <name type="scientific">Autumnicola psychrophila</name>
    <dbReference type="NCBI Taxonomy" id="3075592"/>
    <lineage>
        <taxon>Bacteria</taxon>
        <taxon>Pseudomonadati</taxon>
        <taxon>Bacteroidota</taxon>
        <taxon>Flavobacteriia</taxon>
        <taxon>Flavobacteriales</taxon>
        <taxon>Flavobacteriaceae</taxon>
        <taxon>Autumnicola</taxon>
    </lineage>
</organism>
<dbReference type="EMBL" id="JAVRHN010000008">
    <property type="protein sequence ID" value="MDT0687000.1"/>
    <property type="molecule type" value="Genomic_DNA"/>
</dbReference>
<name>A0ABU3DTF5_9FLAO</name>